<evidence type="ECO:0000313" key="5">
    <source>
        <dbReference type="Proteomes" id="UP001269144"/>
    </source>
</evidence>
<evidence type="ECO:0000256" key="2">
    <source>
        <dbReference type="ARBA" id="ARBA00023172"/>
    </source>
</evidence>
<organism evidence="4 5">
    <name type="scientific">Paracoccus aurantius</name>
    <dbReference type="NCBI Taxonomy" id="3073814"/>
    <lineage>
        <taxon>Bacteria</taxon>
        <taxon>Pseudomonadati</taxon>
        <taxon>Pseudomonadota</taxon>
        <taxon>Alphaproteobacteria</taxon>
        <taxon>Rhodobacterales</taxon>
        <taxon>Paracoccaceae</taxon>
        <taxon>Paracoccus</taxon>
    </lineage>
</organism>
<proteinExistence type="predicted"/>
<dbReference type="InterPro" id="IPR011010">
    <property type="entry name" value="DNA_brk_join_enz"/>
</dbReference>
<dbReference type="InterPro" id="IPR002104">
    <property type="entry name" value="Integrase_catalytic"/>
</dbReference>
<dbReference type="InterPro" id="IPR050090">
    <property type="entry name" value="Tyrosine_recombinase_XerCD"/>
</dbReference>
<evidence type="ECO:0000256" key="1">
    <source>
        <dbReference type="ARBA" id="ARBA00022908"/>
    </source>
</evidence>
<keyword evidence="2" id="KW-0233">DNA recombination</keyword>
<keyword evidence="5" id="KW-1185">Reference proteome</keyword>
<dbReference type="InterPro" id="IPR013762">
    <property type="entry name" value="Integrase-like_cat_sf"/>
</dbReference>
<dbReference type="RefSeq" id="WP_311160356.1">
    <property type="nucleotide sequence ID" value="NZ_JAVQLW010000001.1"/>
</dbReference>
<sequence length="358" mass="40182">MRVNYPGLLIEKHRNGALRYRVRVEGHKTRRVSIPVGPDDRDFANYYHAARAGADWRPDVRPEPVRKSLDWLAKGYLDNLERLVQAKLASPLTLKQRRSMLRRLCDYVDEDGRYGDLSMDAPQAAFVRVRDAWSATPGEADNLMKSCRAMYAWAIERSEISHNPAEGVAKIHQPRGGAKPWTADDLKRFKAKHPRGTTAHLWLTLQMFTACRIGDAIWLGRDCEIQRSGQTWLEWQPRKKGSALVTIPMLPPLFAATRAVKIVGTSYLLTDYGKPFATPESLRNRIQKWCAAAGVVGKSSHGIRKAVAELLAEAGCSQHQIMAIMAHSQAKTSEIYTKGAQRRAMAGDAMQILAALDW</sequence>
<dbReference type="EMBL" id="JAVQLW010000001">
    <property type="protein sequence ID" value="MDS9468184.1"/>
    <property type="molecule type" value="Genomic_DNA"/>
</dbReference>
<dbReference type="PANTHER" id="PTHR30349">
    <property type="entry name" value="PHAGE INTEGRASE-RELATED"/>
    <property type="match status" value="1"/>
</dbReference>
<reference evidence="5" key="1">
    <citation type="submission" date="2023-07" db="EMBL/GenBank/DDBJ databases">
        <title>Paracoccus sp. MBLB3053 whole genome sequence.</title>
        <authorList>
            <person name="Hwang C.Y."/>
            <person name="Cho E.-S."/>
            <person name="Seo M.-J."/>
        </authorList>
    </citation>
    <scope>NUCLEOTIDE SEQUENCE [LARGE SCALE GENOMIC DNA]</scope>
    <source>
        <strain evidence="5">MBLB3053</strain>
    </source>
</reference>
<protein>
    <submittedName>
        <fullName evidence="4">Tyrosine-type recombinase/integrase</fullName>
    </submittedName>
</protein>
<feature type="domain" description="Tyr recombinase" evidence="3">
    <location>
        <begin position="176"/>
        <end position="351"/>
    </location>
</feature>
<dbReference type="PROSITE" id="PS51898">
    <property type="entry name" value="TYR_RECOMBINASE"/>
    <property type="match status" value="1"/>
</dbReference>
<evidence type="ECO:0000259" key="3">
    <source>
        <dbReference type="PROSITE" id="PS51898"/>
    </source>
</evidence>
<evidence type="ECO:0000313" key="4">
    <source>
        <dbReference type="EMBL" id="MDS9468184.1"/>
    </source>
</evidence>
<dbReference type="SUPFAM" id="SSF56349">
    <property type="entry name" value="DNA breaking-rejoining enzymes"/>
    <property type="match status" value="1"/>
</dbReference>
<name>A0ABU2HV78_9RHOB</name>
<gene>
    <name evidence="4" type="ORF">RGQ15_11465</name>
</gene>
<dbReference type="Gene3D" id="1.10.443.10">
    <property type="entry name" value="Intergrase catalytic core"/>
    <property type="match status" value="1"/>
</dbReference>
<dbReference type="Pfam" id="PF00589">
    <property type="entry name" value="Phage_integrase"/>
    <property type="match status" value="1"/>
</dbReference>
<dbReference type="Proteomes" id="UP001269144">
    <property type="component" value="Unassembled WGS sequence"/>
</dbReference>
<keyword evidence="1" id="KW-0229">DNA integration</keyword>
<accession>A0ABU2HV78</accession>
<comment type="caution">
    <text evidence="4">The sequence shown here is derived from an EMBL/GenBank/DDBJ whole genome shotgun (WGS) entry which is preliminary data.</text>
</comment>